<sequence>MSARICRIFSLLTTRDLYLGMRGLTNYHLSCCVNTLLQTLSATWEILDLLERWEAARRDRRPDSGNVPQELKRILSAMRGDLPQPAPHRDFLHCLDRNQIPLGMQHDAAEVFLSILNLMQQQLDDNVLALEIQNLYKISVETHVQCLDCASVQTRSSYMLSLPLHINEETNSLESCMTSFFEHQELRGINRCFCAQCGTKTTSKQGVKLLSLPRILCVHLKRFRNMHGSTRKLDCRVTFPETFDFVEIVQDAFSPSFEQNDAKYTLYAVVVHSGYAAFGHYTAYVRHRLNKSWYYADDSRVQQTSWEGVKNTYGGRFSDTAYMLMYRRDSKEEGRQPDFSG</sequence>
<evidence type="ECO:0000313" key="2">
    <source>
        <dbReference type="Ensembl" id="ENSAPOP00000023821.1"/>
    </source>
</evidence>
<dbReference type="AlphaFoldDB" id="A0A3Q1FZK5"/>
<dbReference type="Ensembl" id="ENSAPOT00000010307.1">
    <property type="protein sequence ID" value="ENSAPOP00000023821.1"/>
    <property type="gene ID" value="ENSAPOG00000005872.1"/>
</dbReference>
<proteinExistence type="predicted"/>
<dbReference type="GO" id="GO:0005634">
    <property type="term" value="C:nucleus"/>
    <property type="evidence" value="ECO:0007669"/>
    <property type="project" value="TreeGrafter"/>
</dbReference>
<dbReference type="CDD" id="cd02257">
    <property type="entry name" value="Peptidase_C19"/>
    <property type="match status" value="1"/>
</dbReference>
<dbReference type="InterPro" id="IPR018200">
    <property type="entry name" value="USP_CS"/>
</dbReference>
<dbReference type="PROSITE" id="PS00973">
    <property type="entry name" value="USP_2"/>
    <property type="match status" value="1"/>
</dbReference>
<accession>A0A3Q1FZK5</accession>
<dbReference type="GO" id="GO:0016579">
    <property type="term" value="P:protein deubiquitination"/>
    <property type="evidence" value="ECO:0007669"/>
    <property type="project" value="InterPro"/>
</dbReference>
<dbReference type="Pfam" id="PF00443">
    <property type="entry name" value="UCH"/>
    <property type="match status" value="1"/>
</dbReference>
<protein>
    <submittedName>
        <fullName evidence="2">Ubiquitin specific peptidase 18</fullName>
    </submittedName>
</protein>
<dbReference type="GO" id="GO:0005829">
    <property type="term" value="C:cytosol"/>
    <property type="evidence" value="ECO:0007669"/>
    <property type="project" value="TreeGrafter"/>
</dbReference>
<name>A0A3Q1FZK5_9TELE</name>
<dbReference type="InterPro" id="IPR001394">
    <property type="entry name" value="Peptidase_C19_UCH"/>
</dbReference>
<keyword evidence="3" id="KW-1185">Reference proteome</keyword>
<dbReference type="InterPro" id="IPR028889">
    <property type="entry name" value="USP"/>
</dbReference>
<dbReference type="PROSITE" id="PS50235">
    <property type="entry name" value="USP_3"/>
    <property type="match status" value="1"/>
</dbReference>
<reference evidence="2" key="1">
    <citation type="submission" date="2025-08" db="UniProtKB">
        <authorList>
            <consortium name="Ensembl"/>
        </authorList>
    </citation>
    <scope>IDENTIFICATION</scope>
</reference>
<dbReference type="FunFam" id="3.90.70.10:FF:000167">
    <property type="entry name" value="Ubiquitin specific peptidase 18"/>
    <property type="match status" value="1"/>
</dbReference>
<organism evidence="2 3">
    <name type="scientific">Acanthochromis polyacanthus</name>
    <name type="common">spiny chromis</name>
    <dbReference type="NCBI Taxonomy" id="80966"/>
    <lineage>
        <taxon>Eukaryota</taxon>
        <taxon>Metazoa</taxon>
        <taxon>Chordata</taxon>
        <taxon>Craniata</taxon>
        <taxon>Vertebrata</taxon>
        <taxon>Euteleostomi</taxon>
        <taxon>Actinopterygii</taxon>
        <taxon>Neopterygii</taxon>
        <taxon>Teleostei</taxon>
        <taxon>Neoteleostei</taxon>
        <taxon>Acanthomorphata</taxon>
        <taxon>Ovalentaria</taxon>
        <taxon>Pomacentridae</taxon>
        <taxon>Acanthochromis</taxon>
    </lineage>
</organism>
<dbReference type="GeneTree" id="ENSGT00940000165907"/>
<dbReference type="Gene3D" id="3.90.70.10">
    <property type="entry name" value="Cysteine proteinases"/>
    <property type="match status" value="1"/>
</dbReference>
<dbReference type="SUPFAM" id="SSF54001">
    <property type="entry name" value="Cysteine proteinases"/>
    <property type="match status" value="1"/>
</dbReference>
<dbReference type="STRING" id="80966.ENSAPOP00000023821"/>
<dbReference type="PANTHER" id="PTHR24006:SF796">
    <property type="entry name" value="UBL CARBOXYL-TERMINAL HYDROLASE 18-RELATED"/>
    <property type="match status" value="1"/>
</dbReference>
<dbReference type="InterPro" id="IPR050164">
    <property type="entry name" value="Peptidase_C19"/>
</dbReference>
<dbReference type="FunCoup" id="A0A3Q1FZK5">
    <property type="interactions" value="599"/>
</dbReference>
<reference evidence="2" key="2">
    <citation type="submission" date="2025-09" db="UniProtKB">
        <authorList>
            <consortium name="Ensembl"/>
        </authorList>
    </citation>
    <scope>IDENTIFICATION</scope>
</reference>
<evidence type="ECO:0000313" key="3">
    <source>
        <dbReference type="Proteomes" id="UP000257200"/>
    </source>
</evidence>
<dbReference type="InterPro" id="IPR038765">
    <property type="entry name" value="Papain-like_cys_pep_sf"/>
</dbReference>
<dbReference type="GO" id="GO:0004843">
    <property type="term" value="F:cysteine-type deubiquitinase activity"/>
    <property type="evidence" value="ECO:0007669"/>
    <property type="project" value="InterPro"/>
</dbReference>
<evidence type="ECO:0000259" key="1">
    <source>
        <dbReference type="PROSITE" id="PS50235"/>
    </source>
</evidence>
<dbReference type="Proteomes" id="UP000257200">
    <property type="component" value="Unplaced"/>
</dbReference>
<feature type="domain" description="USP" evidence="1">
    <location>
        <begin position="22"/>
        <end position="329"/>
    </location>
</feature>
<dbReference type="InParanoid" id="A0A3Q1FZK5"/>
<dbReference type="PANTHER" id="PTHR24006">
    <property type="entry name" value="UBIQUITIN CARBOXYL-TERMINAL HYDROLASE"/>
    <property type="match status" value="1"/>
</dbReference>
<dbReference type="GO" id="GO:1904888">
    <property type="term" value="P:cranial skeletal system development"/>
    <property type="evidence" value="ECO:0007669"/>
    <property type="project" value="Ensembl"/>
</dbReference>